<gene>
    <name evidence="1" type="ORF">Pmani_038175</name>
</gene>
<dbReference type="AlphaFoldDB" id="A0AAE1NFD4"/>
<proteinExistence type="predicted"/>
<keyword evidence="2" id="KW-1185">Reference proteome</keyword>
<comment type="caution">
    <text evidence="1">The sequence shown here is derived from an EMBL/GenBank/DDBJ whole genome shotgun (WGS) entry which is preliminary data.</text>
</comment>
<dbReference type="EMBL" id="JAWZYT010006115">
    <property type="protein sequence ID" value="KAK4288823.1"/>
    <property type="molecule type" value="Genomic_DNA"/>
</dbReference>
<evidence type="ECO:0000313" key="2">
    <source>
        <dbReference type="Proteomes" id="UP001292094"/>
    </source>
</evidence>
<protein>
    <submittedName>
        <fullName evidence="1">Uncharacterized protein</fullName>
    </submittedName>
</protein>
<accession>A0AAE1NFD4</accession>
<name>A0AAE1NFD4_9EUCA</name>
<evidence type="ECO:0000313" key="1">
    <source>
        <dbReference type="EMBL" id="KAK4288823.1"/>
    </source>
</evidence>
<reference evidence="1" key="1">
    <citation type="submission" date="2023-11" db="EMBL/GenBank/DDBJ databases">
        <title>Genome assemblies of two species of porcelain crab, Petrolisthes cinctipes and Petrolisthes manimaculis (Anomura: Porcellanidae).</title>
        <authorList>
            <person name="Angst P."/>
        </authorList>
    </citation>
    <scope>NUCLEOTIDE SEQUENCE</scope>
    <source>
        <strain evidence="1">PB745_02</strain>
        <tissue evidence="1">Gill</tissue>
    </source>
</reference>
<sequence>MGSRWGGVGGRRRGCMGSVEVGGGEGAWGRSRWEEERVHGVELGWVGGGEGAWGRSRWEEERVHGVELGGWGPLVCREWQDNMQLSPTLLVVGDWF</sequence>
<organism evidence="1 2">
    <name type="scientific">Petrolisthes manimaculis</name>
    <dbReference type="NCBI Taxonomy" id="1843537"/>
    <lineage>
        <taxon>Eukaryota</taxon>
        <taxon>Metazoa</taxon>
        <taxon>Ecdysozoa</taxon>
        <taxon>Arthropoda</taxon>
        <taxon>Crustacea</taxon>
        <taxon>Multicrustacea</taxon>
        <taxon>Malacostraca</taxon>
        <taxon>Eumalacostraca</taxon>
        <taxon>Eucarida</taxon>
        <taxon>Decapoda</taxon>
        <taxon>Pleocyemata</taxon>
        <taxon>Anomura</taxon>
        <taxon>Galatheoidea</taxon>
        <taxon>Porcellanidae</taxon>
        <taxon>Petrolisthes</taxon>
    </lineage>
</organism>
<dbReference type="Proteomes" id="UP001292094">
    <property type="component" value="Unassembled WGS sequence"/>
</dbReference>